<sequence>MFRNIKTVSSPALSNLIATHMASALSLLVDGLSQLSRPPQNPDCFLHPLCPLVHYRTPASGRQLERLSKKTGLTVHLLASRDHVKAYKEVLSHAKTLYYSRLIGAQQSNPRTLFSTINRLLRPLDAPHPSGAPDLCSKFLDLFQETICDNPNRKFILDKGNDEGLKQEMIGTDWAQTLENKSASAQWEAIEEKS</sequence>
<dbReference type="EMBL" id="JAAKFY010000018">
    <property type="protein sequence ID" value="KAF3842856.1"/>
    <property type="molecule type" value="Genomic_DNA"/>
</dbReference>
<evidence type="ECO:0000313" key="1">
    <source>
        <dbReference type="EMBL" id="KAF3842856.1"/>
    </source>
</evidence>
<protein>
    <submittedName>
        <fullName evidence="1">Uncharacterized protein</fullName>
    </submittedName>
</protein>
<proteinExistence type="predicted"/>
<accession>A0A7J5Y0E8</accession>
<dbReference type="Proteomes" id="UP000518266">
    <property type="component" value="Unassembled WGS sequence"/>
</dbReference>
<comment type="caution">
    <text evidence="1">The sequence shown here is derived from an EMBL/GenBank/DDBJ whole genome shotgun (WGS) entry which is preliminary data.</text>
</comment>
<evidence type="ECO:0000313" key="2">
    <source>
        <dbReference type="Proteomes" id="UP000518266"/>
    </source>
</evidence>
<gene>
    <name evidence="1" type="ORF">F7725_001705</name>
</gene>
<organism evidence="1 2">
    <name type="scientific">Dissostichus mawsoni</name>
    <name type="common">Antarctic cod</name>
    <dbReference type="NCBI Taxonomy" id="36200"/>
    <lineage>
        <taxon>Eukaryota</taxon>
        <taxon>Metazoa</taxon>
        <taxon>Chordata</taxon>
        <taxon>Craniata</taxon>
        <taxon>Vertebrata</taxon>
        <taxon>Euteleostomi</taxon>
        <taxon>Actinopterygii</taxon>
        <taxon>Neopterygii</taxon>
        <taxon>Teleostei</taxon>
        <taxon>Neoteleostei</taxon>
        <taxon>Acanthomorphata</taxon>
        <taxon>Eupercaria</taxon>
        <taxon>Perciformes</taxon>
        <taxon>Notothenioidei</taxon>
        <taxon>Nototheniidae</taxon>
        <taxon>Dissostichus</taxon>
    </lineage>
</organism>
<keyword evidence="2" id="KW-1185">Reference proteome</keyword>
<dbReference type="OrthoDB" id="419189at2759"/>
<reference evidence="1 2" key="1">
    <citation type="submission" date="2020-03" db="EMBL/GenBank/DDBJ databases">
        <title>Dissostichus mawsoni Genome sequencing and assembly.</title>
        <authorList>
            <person name="Park H."/>
        </authorList>
    </citation>
    <scope>NUCLEOTIDE SEQUENCE [LARGE SCALE GENOMIC DNA]</scope>
    <source>
        <strain evidence="1">DM0001</strain>
        <tissue evidence="1">Muscle</tissue>
    </source>
</reference>
<name>A0A7J5Y0E8_DISMA</name>
<dbReference type="AlphaFoldDB" id="A0A7J5Y0E8"/>